<name>A0A927M105_9ACTN</name>
<dbReference type="AlphaFoldDB" id="A0A927M105"/>
<accession>A0A927M105</accession>
<evidence type="ECO:0000313" key="2">
    <source>
        <dbReference type="Proteomes" id="UP000649753"/>
    </source>
</evidence>
<gene>
    <name evidence="1" type="ORF">H4W31_001252</name>
</gene>
<proteinExistence type="predicted"/>
<keyword evidence="2" id="KW-1185">Reference proteome</keyword>
<comment type="caution">
    <text evidence="1">The sequence shown here is derived from an EMBL/GenBank/DDBJ whole genome shotgun (WGS) entry which is preliminary data.</text>
</comment>
<protein>
    <submittedName>
        <fullName evidence="1">Uncharacterized protein</fullName>
    </submittedName>
</protein>
<dbReference type="Proteomes" id="UP000649753">
    <property type="component" value="Unassembled WGS sequence"/>
</dbReference>
<sequence length="37" mass="4193">MQDPFNVTRIADMRAAIRETPLNGEQSDLAHRALAWP</sequence>
<reference evidence="1" key="1">
    <citation type="submission" date="2020-10" db="EMBL/GenBank/DDBJ databases">
        <title>Sequencing the genomes of 1000 actinobacteria strains.</title>
        <authorList>
            <person name="Klenk H.-P."/>
        </authorList>
    </citation>
    <scope>NUCLEOTIDE SEQUENCE</scope>
    <source>
        <strain evidence="1">DSM 46832</strain>
    </source>
</reference>
<dbReference type="EMBL" id="JADBEB010000001">
    <property type="protein sequence ID" value="MBE1485614.1"/>
    <property type="molecule type" value="Genomic_DNA"/>
</dbReference>
<organism evidence="1 2">
    <name type="scientific">Plantactinospora soyae</name>
    <dbReference type="NCBI Taxonomy" id="1544732"/>
    <lineage>
        <taxon>Bacteria</taxon>
        <taxon>Bacillati</taxon>
        <taxon>Actinomycetota</taxon>
        <taxon>Actinomycetes</taxon>
        <taxon>Micromonosporales</taxon>
        <taxon>Micromonosporaceae</taxon>
        <taxon>Plantactinospora</taxon>
    </lineage>
</organism>
<evidence type="ECO:0000313" key="1">
    <source>
        <dbReference type="EMBL" id="MBE1485614.1"/>
    </source>
</evidence>